<evidence type="ECO:0000256" key="8">
    <source>
        <dbReference type="ARBA" id="ARBA00022989"/>
    </source>
</evidence>
<keyword evidence="3" id="KW-0337">GPI-anchor biosynthesis</keyword>
<evidence type="ECO:0000256" key="1">
    <source>
        <dbReference type="ARBA" id="ARBA00004477"/>
    </source>
</evidence>
<feature type="transmembrane region" description="Helical" evidence="10">
    <location>
        <begin position="309"/>
        <end position="326"/>
    </location>
</feature>
<accession>A0A1F4WFY7</accession>
<feature type="transmembrane region" description="Helical" evidence="10">
    <location>
        <begin position="6"/>
        <end position="26"/>
    </location>
</feature>
<feature type="transmembrane region" description="Helical" evidence="10">
    <location>
        <begin position="357"/>
        <end position="378"/>
    </location>
</feature>
<feature type="transmembrane region" description="Helical" evidence="10">
    <location>
        <begin position="99"/>
        <end position="119"/>
    </location>
</feature>
<comment type="caution">
    <text evidence="11">The sequence shown here is derived from an EMBL/GenBank/DDBJ whole genome shotgun (WGS) entry which is preliminary data.</text>
</comment>
<gene>
    <name evidence="11" type="ORF">A2415_01825</name>
</gene>
<evidence type="ECO:0000256" key="5">
    <source>
        <dbReference type="ARBA" id="ARBA00022679"/>
    </source>
</evidence>
<evidence type="ECO:0000256" key="2">
    <source>
        <dbReference type="ARBA" id="ARBA00004687"/>
    </source>
</evidence>
<feature type="transmembrane region" description="Helical" evidence="10">
    <location>
        <begin position="214"/>
        <end position="232"/>
    </location>
</feature>
<evidence type="ECO:0000313" key="12">
    <source>
        <dbReference type="Proteomes" id="UP000179113"/>
    </source>
</evidence>
<sequence length="380" mass="43840">MSKEIFGRIVCAFVIWRAVLFLGLLFGQKWLFLQNDFLGGGKGLYLVNPFLWSWVNFDGEHYLAIAREGYKPLTYFYFPMYPLMVRGVANWLGGSLVSFAVSGLIISNGLFLGALFGLYKLLNVDYKNLEVWRIMFLLLVFPTSFYFGAFYTESSFMFLAVWSFYFARRGKWLWVGILGALAAATRVIGIVLLPALLIEWWLQNDKKKKVNLDLFYLFLIPIGLLTYMYYLAKVAGDPLEFLNSVEIFGDQRSASLIMLPQVFYRYVFKIIPSLTSYWPVVFVVLIEFFIGFTFLMLSVLGWWKLRKSYWIFMVGGYLVPTLSGSFSSLPRYVLPLFPAFILLSHYLGKLPMVMKGMVYLTLLAFLVVACAMFVRGYWVA</sequence>
<reference evidence="11 12" key="1">
    <citation type="journal article" date="2016" name="Nat. Commun.">
        <title>Thousands of microbial genomes shed light on interconnected biogeochemical processes in an aquifer system.</title>
        <authorList>
            <person name="Anantharaman K."/>
            <person name="Brown C.T."/>
            <person name="Hug L.A."/>
            <person name="Sharon I."/>
            <person name="Castelle C.J."/>
            <person name="Probst A.J."/>
            <person name="Thomas B.C."/>
            <person name="Singh A."/>
            <person name="Wilkins M.J."/>
            <person name="Karaoz U."/>
            <person name="Brodie E.L."/>
            <person name="Williams K.H."/>
            <person name="Hubbard S.S."/>
            <person name="Banfield J.F."/>
        </authorList>
    </citation>
    <scope>NUCLEOTIDE SEQUENCE [LARGE SCALE GENOMIC DNA]</scope>
</reference>
<keyword evidence="9 10" id="KW-0472">Membrane</keyword>
<dbReference type="UniPathway" id="UPA00196"/>
<feature type="transmembrane region" description="Helical" evidence="10">
    <location>
        <begin position="277"/>
        <end position="297"/>
    </location>
</feature>
<evidence type="ECO:0000313" key="11">
    <source>
        <dbReference type="EMBL" id="OGC68286.1"/>
    </source>
</evidence>
<organism evidence="11 12">
    <name type="scientific">candidate division WWE3 bacterium RIFOXYC1_FULL_39_7</name>
    <dbReference type="NCBI Taxonomy" id="1802643"/>
    <lineage>
        <taxon>Bacteria</taxon>
        <taxon>Katanobacteria</taxon>
    </lineage>
</organism>
<evidence type="ECO:0000256" key="6">
    <source>
        <dbReference type="ARBA" id="ARBA00022692"/>
    </source>
</evidence>
<dbReference type="GO" id="GO:0031501">
    <property type="term" value="C:mannosyltransferase complex"/>
    <property type="evidence" value="ECO:0007669"/>
    <property type="project" value="TreeGrafter"/>
</dbReference>
<evidence type="ECO:0008006" key="13">
    <source>
        <dbReference type="Google" id="ProtNLM"/>
    </source>
</evidence>
<dbReference type="EMBL" id="MEWA01000050">
    <property type="protein sequence ID" value="OGC68286.1"/>
    <property type="molecule type" value="Genomic_DNA"/>
</dbReference>
<dbReference type="GO" id="GO:0004376">
    <property type="term" value="F:GPI mannosyltransferase activity"/>
    <property type="evidence" value="ECO:0007669"/>
    <property type="project" value="InterPro"/>
</dbReference>
<comment type="subcellular location">
    <subcellularLocation>
        <location evidence="1">Endoplasmic reticulum membrane</location>
        <topology evidence="1">Multi-pass membrane protein</topology>
    </subcellularLocation>
</comment>
<keyword evidence="6 10" id="KW-0812">Transmembrane</keyword>
<dbReference type="GO" id="GO:0006506">
    <property type="term" value="P:GPI anchor biosynthetic process"/>
    <property type="evidence" value="ECO:0007669"/>
    <property type="project" value="UniProtKB-UniPathway"/>
</dbReference>
<keyword evidence="8 10" id="KW-1133">Transmembrane helix</keyword>
<evidence type="ECO:0000256" key="7">
    <source>
        <dbReference type="ARBA" id="ARBA00022824"/>
    </source>
</evidence>
<proteinExistence type="predicted"/>
<keyword evidence="7" id="KW-0256">Endoplasmic reticulum</keyword>
<keyword evidence="4" id="KW-0328">Glycosyltransferase</keyword>
<evidence type="ECO:0000256" key="4">
    <source>
        <dbReference type="ARBA" id="ARBA00022676"/>
    </source>
</evidence>
<protein>
    <recommendedName>
        <fullName evidence="13">Glycosyltransferase RgtA/B/C/D-like domain-containing protein</fullName>
    </recommendedName>
</protein>
<dbReference type="GO" id="GO:0016020">
    <property type="term" value="C:membrane"/>
    <property type="evidence" value="ECO:0007669"/>
    <property type="project" value="GOC"/>
</dbReference>
<evidence type="ECO:0000256" key="10">
    <source>
        <dbReference type="SAM" id="Phobius"/>
    </source>
</evidence>
<dbReference type="Proteomes" id="UP000179113">
    <property type="component" value="Unassembled WGS sequence"/>
</dbReference>
<dbReference type="PANTHER" id="PTHR12468">
    <property type="entry name" value="GPI MANNOSYLTRANSFERASE 2"/>
    <property type="match status" value="1"/>
</dbReference>
<dbReference type="InterPro" id="IPR007315">
    <property type="entry name" value="PIG-V/Gpi18"/>
</dbReference>
<evidence type="ECO:0000256" key="3">
    <source>
        <dbReference type="ARBA" id="ARBA00022502"/>
    </source>
</evidence>
<dbReference type="GO" id="GO:0000009">
    <property type="term" value="F:alpha-1,6-mannosyltransferase activity"/>
    <property type="evidence" value="ECO:0007669"/>
    <property type="project" value="InterPro"/>
</dbReference>
<feature type="transmembrane region" description="Helical" evidence="10">
    <location>
        <begin position="131"/>
        <end position="152"/>
    </location>
</feature>
<keyword evidence="5" id="KW-0808">Transferase</keyword>
<dbReference type="AlphaFoldDB" id="A0A1F4WFY7"/>
<evidence type="ECO:0000256" key="9">
    <source>
        <dbReference type="ARBA" id="ARBA00023136"/>
    </source>
</evidence>
<comment type="pathway">
    <text evidence="2">Glycolipid biosynthesis; glycosylphosphatidylinositol-anchor biosynthesis.</text>
</comment>
<feature type="transmembrane region" description="Helical" evidence="10">
    <location>
        <begin position="172"/>
        <end position="202"/>
    </location>
</feature>
<name>A0A1F4WFY7_UNCKA</name>
<dbReference type="PANTHER" id="PTHR12468:SF2">
    <property type="entry name" value="GPI MANNOSYLTRANSFERASE 2"/>
    <property type="match status" value="1"/>
</dbReference>